<dbReference type="EMBL" id="GGEC01089442">
    <property type="protein sequence ID" value="MBX69926.1"/>
    <property type="molecule type" value="Transcribed_RNA"/>
</dbReference>
<organism evidence="1">
    <name type="scientific">Rhizophora mucronata</name>
    <name type="common">Asiatic mangrove</name>
    <dbReference type="NCBI Taxonomy" id="61149"/>
    <lineage>
        <taxon>Eukaryota</taxon>
        <taxon>Viridiplantae</taxon>
        <taxon>Streptophyta</taxon>
        <taxon>Embryophyta</taxon>
        <taxon>Tracheophyta</taxon>
        <taxon>Spermatophyta</taxon>
        <taxon>Magnoliopsida</taxon>
        <taxon>eudicotyledons</taxon>
        <taxon>Gunneridae</taxon>
        <taxon>Pentapetalae</taxon>
        <taxon>rosids</taxon>
        <taxon>fabids</taxon>
        <taxon>Malpighiales</taxon>
        <taxon>Rhizophoraceae</taxon>
        <taxon>Rhizophora</taxon>
    </lineage>
</organism>
<accession>A0A2P2QSE0</accession>
<evidence type="ECO:0000313" key="1">
    <source>
        <dbReference type="EMBL" id="MBX69926.1"/>
    </source>
</evidence>
<name>A0A2P2QSE0_RHIMU</name>
<reference evidence="1" key="1">
    <citation type="submission" date="2018-02" db="EMBL/GenBank/DDBJ databases">
        <title>Rhizophora mucronata_Transcriptome.</title>
        <authorList>
            <person name="Meera S.P."/>
            <person name="Sreeshan A."/>
            <person name="Augustine A."/>
        </authorList>
    </citation>
    <scope>NUCLEOTIDE SEQUENCE</scope>
    <source>
        <tissue evidence="1">Leaf</tissue>
    </source>
</reference>
<sequence length="40" mass="4536">MARKRGNNPIFSCVAPSPKQIKKKCKRKPICFKSNAKALF</sequence>
<proteinExistence type="predicted"/>
<protein>
    <submittedName>
        <fullName evidence="1">Uncharacterized protein</fullName>
    </submittedName>
</protein>
<dbReference type="AlphaFoldDB" id="A0A2P2QSE0"/>